<protein>
    <submittedName>
        <fullName evidence="4">GHKL domain-containing protein</fullName>
    </submittedName>
</protein>
<accession>A0A1I5AZK0</accession>
<dbReference type="EMBL" id="FOVD01000006">
    <property type="protein sequence ID" value="SFN67852.1"/>
    <property type="molecule type" value="Genomic_DNA"/>
</dbReference>
<name>A0A1I5AZK0_CHROL</name>
<dbReference type="PANTHER" id="PTHR34220">
    <property type="entry name" value="SENSOR HISTIDINE KINASE YPDA"/>
    <property type="match status" value="1"/>
</dbReference>
<feature type="transmembrane region" description="Helical" evidence="1">
    <location>
        <begin position="7"/>
        <end position="26"/>
    </location>
</feature>
<proteinExistence type="predicted"/>
<feature type="domain" description="Signal transduction histidine kinase internal region" evidence="2">
    <location>
        <begin position="158"/>
        <end position="236"/>
    </location>
</feature>
<keyword evidence="1" id="KW-0812">Transmembrane</keyword>
<reference evidence="5" key="1">
    <citation type="submission" date="2016-10" db="EMBL/GenBank/DDBJ databases">
        <authorList>
            <person name="Varghese N."/>
            <person name="Submissions S."/>
        </authorList>
    </citation>
    <scope>NUCLEOTIDE SEQUENCE [LARGE SCALE GENOMIC DNA]</scope>
    <source>
        <strain evidence="5">DSM 25575</strain>
    </source>
</reference>
<sequence length="353" mass="40922">MTKPFILREYIFVTMFWLVFAAAVYINFQANSDKPSALFQTIVLVIASFFFTHFLTTRLLPNALRAKRMKLFLIQATGVILLLSFIYSMIFTYIEVNSKNELPHDFVDHLPFLWKGFYLALPASFLINGSACGIKFYQEHGRIERDHILLQQAHLENQLKLLQDQINPHVVFNILNHIHILMKTDTKLADYLLLKFSDILRYQLYHCSQNLVPLSQDIEHLQNLVEVEKLRWGNELEVNADWSIGHKKPFIAPLLLVPFIENAFKYVCRLPGHRGYVKISCMEKDGFLLFYVENCYSELATHKKKEGSGGIGLQNVQKRLKLQYPNAHELTIVAADNVYKVTLTLQLSDNNEQ</sequence>
<organism evidence="4 5">
    <name type="scientific">Chryseobacterium oleae</name>
    <dbReference type="NCBI Taxonomy" id="491207"/>
    <lineage>
        <taxon>Bacteria</taxon>
        <taxon>Pseudomonadati</taxon>
        <taxon>Bacteroidota</taxon>
        <taxon>Flavobacteriia</taxon>
        <taxon>Flavobacteriales</taxon>
        <taxon>Weeksellaceae</taxon>
        <taxon>Chryseobacterium group</taxon>
        <taxon>Chryseobacterium</taxon>
    </lineage>
</organism>
<dbReference type="OrthoDB" id="9809908at2"/>
<feature type="domain" description="Sensor histidine kinase NatK-like C-terminal" evidence="3">
    <location>
        <begin position="259"/>
        <end position="345"/>
    </location>
</feature>
<gene>
    <name evidence="4" type="ORF">SAMN05421594_3799</name>
</gene>
<evidence type="ECO:0000256" key="1">
    <source>
        <dbReference type="SAM" id="Phobius"/>
    </source>
</evidence>
<dbReference type="Proteomes" id="UP000198769">
    <property type="component" value="Unassembled WGS sequence"/>
</dbReference>
<dbReference type="InterPro" id="IPR036890">
    <property type="entry name" value="HATPase_C_sf"/>
</dbReference>
<feature type="transmembrane region" description="Helical" evidence="1">
    <location>
        <begin position="38"/>
        <end position="60"/>
    </location>
</feature>
<dbReference type="RefSeq" id="WP_090026224.1">
    <property type="nucleotide sequence ID" value="NZ_FOVD01000006.1"/>
</dbReference>
<keyword evidence="5" id="KW-1185">Reference proteome</keyword>
<dbReference type="InterPro" id="IPR010559">
    <property type="entry name" value="Sig_transdc_His_kin_internal"/>
</dbReference>
<dbReference type="Pfam" id="PF06580">
    <property type="entry name" value="His_kinase"/>
    <property type="match status" value="1"/>
</dbReference>
<dbReference type="SUPFAM" id="SSF55874">
    <property type="entry name" value="ATPase domain of HSP90 chaperone/DNA topoisomerase II/histidine kinase"/>
    <property type="match status" value="1"/>
</dbReference>
<evidence type="ECO:0000259" key="3">
    <source>
        <dbReference type="Pfam" id="PF14501"/>
    </source>
</evidence>
<evidence type="ECO:0000313" key="5">
    <source>
        <dbReference type="Proteomes" id="UP000198769"/>
    </source>
</evidence>
<feature type="transmembrane region" description="Helical" evidence="1">
    <location>
        <begin position="72"/>
        <end position="96"/>
    </location>
</feature>
<keyword evidence="1" id="KW-0472">Membrane</keyword>
<dbReference type="InterPro" id="IPR032834">
    <property type="entry name" value="NatK-like_C"/>
</dbReference>
<keyword evidence="1" id="KW-1133">Transmembrane helix</keyword>
<dbReference type="Pfam" id="PF14501">
    <property type="entry name" value="HATPase_c_5"/>
    <property type="match status" value="1"/>
</dbReference>
<dbReference type="PANTHER" id="PTHR34220:SF7">
    <property type="entry name" value="SENSOR HISTIDINE KINASE YPDA"/>
    <property type="match status" value="1"/>
</dbReference>
<feature type="transmembrane region" description="Helical" evidence="1">
    <location>
        <begin position="116"/>
        <end position="137"/>
    </location>
</feature>
<dbReference type="AlphaFoldDB" id="A0A1I5AZK0"/>
<dbReference type="GO" id="GO:0000155">
    <property type="term" value="F:phosphorelay sensor kinase activity"/>
    <property type="evidence" value="ECO:0007669"/>
    <property type="project" value="InterPro"/>
</dbReference>
<dbReference type="GO" id="GO:0016020">
    <property type="term" value="C:membrane"/>
    <property type="evidence" value="ECO:0007669"/>
    <property type="project" value="InterPro"/>
</dbReference>
<evidence type="ECO:0000313" key="4">
    <source>
        <dbReference type="EMBL" id="SFN67852.1"/>
    </source>
</evidence>
<evidence type="ECO:0000259" key="2">
    <source>
        <dbReference type="Pfam" id="PF06580"/>
    </source>
</evidence>
<dbReference type="InterPro" id="IPR050640">
    <property type="entry name" value="Bact_2-comp_sensor_kinase"/>
</dbReference>